<reference evidence="2" key="1">
    <citation type="submission" date="2016-11" db="UniProtKB">
        <authorList>
            <consortium name="WormBaseParasite"/>
        </authorList>
    </citation>
    <scope>IDENTIFICATION</scope>
</reference>
<name>A0A1I7WF06_HETBA</name>
<dbReference type="AlphaFoldDB" id="A0A1I7WF06"/>
<accession>A0A1I7WF06</accession>
<evidence type="ECO:0000313" key="2">
    <source>
        <dbReference type="WBParaSite" id="Hba_03557"/>
    </source>
</evidence>
<evidence type="ECO:0000313" key="1">
    <source>
        <dbReference type="Proteomes" id="UP000095283"/>
    </source>
</evidence>
<organism evidence="1 2">
    <name type="scientific">Heterorhabditis bacteriophora</name>
    <name type="common">Entomopathogenic nematode worm</name>
    <dbReference type="NCBI Taxonomy" id="37862"/>
    <lineage>
        <taxon>Eukaryota</taxon>
        <taxon>Metazoa</taxon>
        <taxon>Ecdysozoa</taxon>
        <taxon>Nematoda</taxon>
        <taxon>Chromadorea</taxon>
        <taxon>Rhabditida</taxon>
        <taxon>Rhabditina</taxon>
        <taxon>Rhabditomorpha</taxon>
        <taxon>Strongyloidea</taxon>
        <taxon>Heterorhabditidae</taxon>
        <taxon>Heterorhabditis</taxon>
    </lineage>
</organism>
<proteinExistence type="predicted"/>
<dbReference type="Proteomes" id="UP000095283">
    <property type="component" value="Unplaced"/>
</dbReference>
<dbReference type="WBParaSite" id="Hba_03557">
    <property type="protein sequence ID" value="Hba_03557"/>
    <property type="gene ID" value="Hba_03557"/>
</dbReference>
<keyword evidence="1" id="KW-1185">Reference proteome</keyword>
<sequence length="67" mass="7686">MKPHLKQKKYNTIHSNETNVLTSNSLDGLNTTIKLMVNNEVLSRQEQMVVFSTTKVCKKPKFTTSLF</sequence>
<protein>
    <submittedName>
        <fullName evidence="2">Transposase</fullName>
    </submittedName>
</protein>